<accession>A0A0F3NEJ1</accession>
<name>A0A0F3NEJ1_ANAPH</name>
<organism evidence="1 2">
    <name type="scientific">Anaplasma phagocytophilum str. ApNP</name>
    <dbReference type="NCBI Taxonomy" id="1359153"/>
    <lineage>
        <taxon>Bacteria</taxon>
        <taxon>Pseudomonadati</taxon>
        <taxon>Pseudomonadota</taxon>
        <taxon>Alphaproteobacteria</taxon>
        <taxon>Rickettsiales</taxon>
        <taxon>Anaplasmataceae</taxon>
        <taxon>Anaplasma</taxon>
        <taxon>phagocytophilum group</taxon>
    </lineage>
</organism>
<gene>
    <name evidence="1" type="ORF">APHNP_0895</name>
</gene>
<sequence>MGYSFESTFTNVFETERYSTEQYLSDIFAMGFYRLTLPIPQETIIASIQ</sequence>
<evidence type="ECO:0000313" key="1">
    <source>
        <dbReference type="EMBL" id="KJV66503.1"/>
    </source>
</evidence>
<reference evidence="1 2" key="1">
    <citation type="submission" date="2015-01" db="EMBL/GenBank/DDBJ databases">
        <title>Genome Sequencing of Rickettsiales.</title>
        <authorList>
            <person name="Daugherty S.C."/>
            <person name="Su Q."/>
            <person name="Abolude K."/>
            <person name="Beier-Sexton M."/>
            <person name="Carlyon J.A."/>
            <person name="Carter R."/>
            <person name="Day N.P."/>
            <person name="Dumler S.J."/>
            <person name="Dyachenko V."/>
            <person name="Godinez A."/>
            <person name="Kurtti T.J."/>
            <person name="Lichay M."/>
            <person name="Mullins K.E."/>
            <person name="Ott S."/>
            <person name="Pappas-Brown V."/>
            <person name="Paris D.H."/>
            <person name="Patel P."/>
            <person name="Richards A.L."/>
            <person name="Sadzewicz L."/>
            <person name="Sears K."/>
            <person name="Seidman D."/>
            <person name="Sengamalay N."/>
            <person name="Stenos J."/>
            <person name="Tallon L.J."/>
            <person name="Vincent G."/>
            <person name="Fraser C.M."/>
            <person name="Munderloh U."/>
            <person name="Dunning-Hotopp J.C."/>
        </authorList>
    </citation>
    <scope>NUCLEOTIDE SEQUENCE [LARGE SCALE GENOMIC DNA]</scope>
    <source>
        <strain evidence="1 2">ApNP</strain>
    </source>
</reference>
<comment type="caution">
    <text evidence="1">The sequence shown here is derived from an EMBL/GenBank/DDBJ whole genome shotgun (WGS) entry which is preliminary data.</text>
</comment>
<proteinExistence type="predicted"/>
<dbReference type="EMBL" id="LANW01000001">
    <property type="protein sequence ID" value="KJV66503.1"/>
    <property type="molecule type" value="Genomic_DNA"/>
</dbReference>
<dbReference type="Proteomes" id="UP000033385">
    <property type="component" value="Unassembled WGS sequence"/>
</dbReference>
<dbReference type="PATRIC" id="fig|1359153.3.peg.921"/>
<evidence type="ECO:0000313" key="2">
    <source>
        <dbReference type="Proteomes" id="UP000033385"/>
    </source>
</evidence>
<protein>
    <submittedName>
        <fullName evidence="1">Uncharacterized protein</fullName>
    </submittedName>
</protein>
<dbReference type="AlphaFoldDB" id="A0A0F3NEJ1"/>